<keyword evidence="7" id="KW-1185">Reference proteome</keyword>
<dbReference type="PANTHER" id="PTHR42840:SF3">
    <property type="entry name" value="BINDING ROSSMANN FOLD OXIDOREDUCTASE, PUTATIVE (AFU_ORTHOLOGUE AFUA_2G10240)-RELATED"/>
    <property type="match status" value="1"/>
</dbReference>
<dbReference type="Pfam" id="PF01408">
    <property type="entry name" value="GFO_IDH_MocA"/>
    <property type="match status" value="1"/>
</dbReference>
<dbReference type="SUPFAM" id="SSF55347">
    <property type="entry name" value="Glyceraldehyde-3-phosphate dehydrogenase-like, C-terminal domain"/>
    <property type="match status" value="1"/>
</dbReference>
<evidence type="ECO:0000256" key="3">
    <source>
        <dbReference type="ARBA" id="ARBA00023027"/>
    </source>
</evidence>
<keyword evidence="2" id="KW-0560">Oxidoreductase</keyword>
<dbReference type="GO" id="GO:0016491">
    <property type="term" value="F:oxidoreductase activity"/>
    <property type="evidence" value="ECO:0007669"/>
    <property type="project" value="UniProtKB-KW"/>
</dbReference>
<dbReference type="PANTHER" id="PTHR42840">
    <property type="entry name" value="NAD(P)-BINDING ROSSMANN-FOLD SUPERFAMILY PROTEIN-RELATED"/>
    <property type="match status" value="1"/>
</dbReference>
<dbReference type="AlphaFoldDB" id="A0A563E7K5"/>
<organism evidence="6 7">
    <name type="scientific">Leekyejoonella antrihumi</name>
    <dbReference type="NCBI Taxonomy" id="1660198"/>
    <lineage>
        <taxon>Bacteria</taxon>
        <taxon>Bacillati</taxon>
        <taxon>Actinomycetota</taxon>
        <taxon>Actinomycetes</taxon>
        <taxon>Micrococcales</taxon>
        <taxon>Dermacoccaceae</taxon>
        <taxon>Leekyejoonella</taxon>
    </lineage>
</organism>
<proteinExistence type="inferred from homology"/>
<dbReference type="SUPFAM" id="SSF51735">
    <property type="entry name" value="NAD(P)-binding Rossmann-fold domains"/>
    <property type="match status" value="1"/>
</dbReference>
<evidence type="ECO:0000256" key="2">
    <source>
        <dbReference type="ARBA" id="ARBA00023002"/>
    </source>
</evidence>
<comment type="caution">
    <text evidence="6">The sequence shown here is derived from an EMBL/GenBank/DDBJ whole genome shotgun (WGS) entry which is preliminary data.</text>
</comment>
<dbReference type="Gene3D" id="3.40.50.720">
    <property type="entry name" value="NAD(P)-binding Rossmann-like Domain"/>
    <property type="match status" value="1"/>
</dbReference>
<feature type="domain" description="Gfo/Idh/MocA-like oxidoreductase N-terminal" evidence="4">
    <location>
        <begin position="7"/>
        <end position="126"/>
    </location>
</feature>
<evidence type="ECO:0000256" key="1">
    <source>
        <dbReference type="ARBA" id="ARBA00010928"/>
    </source>
</evidence>
<dbReference type="InterPro" id="IPR055170">
    <property type="entry name" value="GFO_IDH_MocA-like_dom"/>
</dbReference>
<protein>
    <submittedName>
        <fullName evidence="6">Dehydrogenase</fullName>
    </submittedName>
</protein>
<dbReference type="Pfam" id="PF22725">
    <property type="entry name" value="GFO_IDH_MocA_C3"/>
    <property type="match status" value="1"/>
</dbReference>
<comment type="similarity">
    <text evidence="1">Belongs to the Gfo/Idh/MocA family.</text>
</comment>
<name>A0A563E7K5_9MICO</name>
<evidence type="ECO:0000259" key="5">
    <source>
        <dbReference type="Pfam" id="PF22725"/>
    </source>
</evidence>
<keyword evidence="3" id="KW-0520">NAD</keyword>
<dbReference type="InterPro" id="IPR036291">
    <property type="entry name" value="NAD(P)-bd_dom_sf"/>
</dbReference>
<sequence>MTHRSPVRIGLIGTGRIGTHHATTLARRLSEADLVAVADSAPGRAQHLGEALGVPWLTDAHALIERPDIEAVAITCSSIAHSELVVAAAQAGKAVFVEKPMALTLADADRAIAACRAAGVPLQVGFNRRFAPEFRAAHDVVVDGGIGTPQLLRSLTRDPGLADPSAVPPWTIFTQTLIHDFDVLSWFNPDARPVEVSVMADALVAPDYRDAGLLDTAVVTIRYDNGAIAVAEASFAAAYGYDVRAEAFGSRGMVAAGSPSHLHTTHWNADGVSSPTARADTELFAEAYAGELAAFCAVVRDGTPAAVGGTDARAALRIALACIEAVETGATVTIHDADRAGVR</sequence>
<evidence type="ECO:0000313" key="6">
    <source>
        <dbReference type="EMBL" id="TWP38289.1"/>
    </source>
</evidence>
<accession>A0A563E7K5</accession>
<feature type="domain" description="GFO/IDH/MocA-like oxidoreductase" evidence="5">
    <location>
        <begin position="134"/>
        <end position="254"/>
    </location>
</feature>
<dbReference type="EMBL" id="VCQV01000003">
    <property type="protein sequence ID" value="TWP38289.1"/>
    <property type="molecule type" value="Genomic_DNA"/>
</dbReference>
<dbReference type="GO" id="GO:0000166">
    <property type="term" value="F:nucleotide binding"/>
    <property type="evidence" value="ECO:0007669"/>
    <property type="project" value="InterPro"/>
</dbReference>
<gene>
    <name evidence="6" type="ORF">FGL98_03505</name>
</gene>
<evidence type="ECO:0000259" key="4">
    <source>
        <dbReference type="Pfam" id="PF01408"/>
    </source>
</evidence>
<reference evidence="6 7" key="2">
    <citation type="submission" date="2019-08" db="EMBL/GenBank/DDBJ databases">
        <title>Jejuicoccus antrihumi gen. nov., sp. nov., a new member of the family Dermacoccaceae isolated from a cave.</title>
        <authorList>
            <person name="Schumann P."/>
            <person name="Kim I.S."/>
        </authorList>
    </citation>
    <scope>NUCLEOTIDE SEQUENCE [LARGE SCALE GENOMIC DNA]</scope>
    <source>
        <strain evidence="6 7">C5-26</strain>
    </source>
</reference>
<dbReference type="InterPro" id="IPR000683">
    <property type="entry name" value="Gfo/Idh/MocA-like_OxRdtase_N"/>
</dbReference>
<dbReference type="Gene3D" id="3.30.360.10">
    <property type="entry name" value="Dihydrodipicolinate Reductase, domain 2"/>
    <property type="match status" value="1"/>
</dbReference>
<dbReference type="OrthoDB" id="256869at2"/>
<dbReference type="RefSeq" id="WP_146315267.1">
    <property type="nucleotide sequence ID" value="NZ_VCQV01000003.1"/>
</dbReference>
<reference evidence="6 7" key="1">
    <citation type="submission" date="2019-05" db="EMBL/GenBank/DDBJ databases">
        <authorList>
            <person name="Lee S.D."/>
        </authorList>
    </citation>
    <scope>NUCLEOTIDE SEQUENCE [LARGE SCALE GENOMIC DNA]</scope>
    <source>
        <strain evidence="6 7">C5-26</strain>
    </source>
</reference>
<dbReference type="Proteomes" id="UP000320244">
    <property type="component" value="Unassembled WGS sequence"/>
</dbReference>
<evidence type="ECO:0000313" key="7">
    <source>
        <dbReference type="Proteomes" id="UP000320244"/>
    </source>
</evidence>